<gene>
    <name evidence="2" type="ORF">SteCoe_16733</name>
</gene>
<proteinExistence type="predicted"/>
<feature type="compositionally biased region" description="Basic residues" evidence="1">
    <location>
        <begin position="18"/>
        <end position="29"/>
    </location>
</feature>
<keyword evidence="3" id="KW-1185">Reference proteome</keyword>
<protein>
    <submittedName>
        <fullName evidence="2">Uncharacterized protein</fullName>
    </submittedName>
</protein>
<evidence type="ECO:0000313" key="2">
    <source>
        <dbReference type="EMBL" id="OMJ82566.1"/>
    </source>
</evidence>
<dbReference type="EMBL" id="MPUH01000336">
    <property type="protein sequence ID" value="OMJ82566.1"/>
    <property type="molecule type" value="Genomic_DNA"/>
</dbReference>
<evidence type="ECO:0000256" key="1">
    <source>
        <dbReference type="SAM" id="MobiDB-lite"/>
    </source>
</evidence>
<reference evidence="2 3" key="1">
    <citation type="submission" date="2016-11" db="EMBL/GenBank/DDBJ databases">
        <title>The macronuclear genome of Stentor coeruleus: a giant cell with tiny introns.</title>
        <authorList>
            <person name="Slabodnick M."/>
            <person name="Ruby J.G."/>
            <person name="Reiff S.B."/>
            <person name="Swart E.C."/>
            <person name="Gosai S."/>
            <person name="Prabakaran S."/>
            <person name="Witkowska E."/>
            <person name="Larue G.E."/>
            <person name="Fisher S."/>
            <person name="Freeman R.M."/>
            <person name="Gunawardena J."/>
            <person name="Chu W."/>
            <person name="Stover N.A."/>
            <person name="Gregory B.D."/>
            <person name="Nowacki M."/>
            <person name="Derisi J."/>
            <person name="Roy S.W."/>
            <person name="Marshall W.F."/>
            <person name="Sood P."/>
        </authorList>
    </citation>
    <scope>NUCLEOTIDE SEQUENCE [LARGE SCALE GENOMIC DNA]</scope>
    <source>
        <strain evidence="2">WM001</strain>
    </source>
</reference>
<name>A0A1R2C0N0_9CILI</name>
<dbReference type="AlphaFoldDB" id="A0A1R2C0N0"/>
<sequence>MKGRSPRPKVLNKSVKVSAKKASKKKTLKIPKVSASPGKKASLYKDQQLKSEIKENSSVESTPMKGFRLFEQSEGTSKSITPIKSDLNENSDSFFPNPRIKVYNERQLGDNTDLAVNGGSHPEVWSRGIENVTYTPTDFDFPSFPIQY</sequence>
<feature type="region of interest" description="Disordered" evidence="1">
    <location>
        <begin position="1"/>
        <end position="43"/>
    </location>
</feature>
<dbReference type="Proteomes" id="UP000187209">
    <property type="component" value="Unassembled WGS sequence"/>
</dbReference>
<organism evidence="2 3">
    <name type="scientific">Stentor coeruleus</name>
    <dbReference type="NCBI Taxonomy" id="5963"/>
    <lineage>
        <taxon>Eukaryota</taxon>
        <taxon>Sar</taxon>
        <taxon>Alveolata</taxon>
        <taxon>Ciliophora</taxon>
        <taxon>Postciliodesmatophora</taxon>
        <taxon>Heterotrichea</taxon>
        <taxon>Heterotrichida</taxon>
        <taxon>Stentoridae</taxon>
        <taxon>Stentor</taxon>
    </lineage>
</organism>
<accession>A0A1R2C0N0</accession>
<comment type="caution">
    <text evidence="2">The sequence shown here is derived from an EMBL/GenBank/DDBJ whole genome shotgun (WGS) entry which is preliminary data.</text>
</comment>
<evidence type="ECO:0000313" key="3">
    <source>
        <dbReference type="Proteomes" id="UP000187209"/>
    </source>
</evidence>